<reference evidence="2 3" key="1">
    <citation type="submission" date="2014-06" db="EMBL/GenBank/DDBJ databases">
        <authorList>
            <consortium name="DOE Joint Genome Institute"/>
            <person name="Kuo A."/>
            <person name="Kohler A."/>
            <person name="Nagy L.G."/>
            <person name="Floudas D."/>
            <person name="Copeland A."/>
            <person name="Barry K.W."/>
            <person name="Cichocki N."/>
            <person name="Veneault-Fourrey C."/>
            <person name="LaButti K."/>
            <person name="Lindquist E.A."/>
            <person name="Lipzen A."/>
            <person name="Lundell T."/>
            <person name="Morin E."/>
            <person name="Murat C."/>
            <person name="Sun H."/>
            <person name="Tunlid A."/>
            <person name="Henrissat B."/>
            <person name="Grigoriev I.V."/>
            <person name="Hibbett D.S."/>
            <person name="Martin F."/>
            <person name="Nordberg H.P."/>
            <person name="Cantor M.N."/>
            <person name="Hua S.X."/>
        </authorList>
    </citation>
    <scope>NUCLEOTIDE SEQUENCE [LARGE SCALE GENOMIC DNA]</scope>
    <source>
        <strain evidence="2 3">ATCC 200175</strain>
    </source>
</reference>
<dbReference type="HOGENOM" id="CLU_1156710_0_0_1"/>
<evidence type="ECO:0000256" key="1">
    <source>
        <dbReference type="SAM" id="MobiDB-lite"/>
    </source>
</evidence>
<feature type="region of interest" description="Disordered" evidence="1">
    <location>
        <begin position="1"/>
        <end position="21"/>
    </location>
</feature>
<reference evidence="3" key="2">
    <citation type="submission" date="2015-01" db="EMBL/GenBank/DDBJ databases">
        <title>Evolutionary Origins and Diversification of the Mycorrhizal Mutualists.</title>
        <authorList>
            <consortium name="DOE Joint Genome Institute"/>
            <consortium name="Mycorrhizal Genomics Consortium"/>
            <person name="Kohler A."/>
            <person name="Kuo A."/>
            <person name="Nagy L.G."/>
            <person name="Floudas D."/>
            <person name="Copeland A."/>
            <person name="Barry K.W."/>
            <person name="Cichocki N."/>
            <person name="Veneault-Fourrey C."/>
            <person name="LaButti K."/>
            <person name="Lindquist E.A."/>
            <person name="Lipzen A."/>
            <person name="Lundell T."/>
            <person name="Morin E."/>
            <person name="Murat C."/>
            <person name="Riley R."/>
            <person name="Ohm R."/>
            <person name="Sun H."/>
            <person name="Tunlid A."/>
            <person name="Henrissat B."/>
            <person name="Grigoriev I.V."/>
            <person name="Hibbett D.S."/>
            <person name="Martin F."/>
        </authorList>
    </citation>
    <scope>NUCLEOTIDE SEQUENCE [LARGE SCALE GENOMIC DNA]</scope>
    <source>
        <strain evidence="3">ATCC 200175</strain>
    </source>
</reference>
<proteinExistence type="predicted"/>
<dbReference type="OrthoDB" id="10475234at2759"/>
<name>A0A0C9U5C3_PAXIN</name>
<dbReference type="Proteomes" id="UP000053647">
    <property type="component" value="Unassembled WGS sequence"/>
</dbReference>
<dbReference type="EMBL" id="KN819343">
    <property type="protein sequence ID" value="KIJ14406.1"/>
    <property type="molecule type" value="Genomic_DNA"/>
</dbReference>
<gene>
    <name evidence="2" type="ORF">PAXINDRAFT_156083</name>
</gene>
<keyword evidence="3" id="KW-1185">Reference proteome</keyword>
<dbReference type="AlphaFoldDB" id="A0A0C9U5C3"/>
<evidence type="ECO:0000313" key="2">
    <source>
        <dbReference type="EMBL" id="KIJ14406.1"/>
    </source>
</evidence>
<accession>A0A0C9U5C3</accession>
<organism evidence="2 3">
    <name type="scientific">Paxillus involutus ATCC 200175</name>
    <dbReference type="NCBI Taxonomy" id="664439"/>
    <lineage>
        <taxon>Eukaryota</taxon>
        <taxon>Fungi</taxon>
        <taxon>Dikarya</taxon>
        <taxon>Basidiomycota</taxon>
        <taxon>Agaricomycotina</taxon>
        <taxon>Agaricomycetes</taxon>
        <taxon>Agaricomycetidae</taxon>
        <taxon>Boletales</taxon>
        <taxon>Paxilineae</taxon>
        <taxon>Paxillaceae</taxon>
        <taxon>Paxillus</taxon>
    </lineage>
</organism>
<protein>
    <submittedName>
        <fullName evidence="2">Uncharacterized protein</fullName>
    </submittedName>
</protein>
<evidence type="ECO:0000313" key="3">
    <source>
        <dbReference type="Proteomes" id="UP000053647"/>
    </source>
</evidence>
<sequence>MSMKPFKSGAHSPSSPSLSARQGPIAIVSANHDGRFSSRMAARFFFLSWTTRLWWGTFMSPVTYKSGQTSSRIFLGSLFLRIEVDGPLINEVDWPNVAQFELWSSSKKVAALIAEGCARAWWPRRWTVAKIDLMIDSLHEAVDTQAHMGPGAGPDRLCSLPSYHRKALYDLNWDAVCEASVALSRRILWVYINWGQWLAGSLPTPRHTCRYVAFTLAAIYPHTVHRARSHRPRLMVYPFN</sequence>